<dbReference type="GO" id="GO:0003677">
    <property type="term" value="F:DNA binding"/>
    <property type="evidence" value="ECO:0007669"/>
    <property type="project" value="UniProtKB-KW"/>
</dbReference>
<accession>A0A1W2LTY4</accession>
<comment type="caution">
    <text evidence="5">The sequence shown here is derived from an EMBL/GenBank/DDBJ whole genome shotgun (WGS) entry which is preliminary data.</text>
</comment>
<feature type="domain" description="Tyr recombinase" evidence="4">
    <location>
        <begin position="196"/>
        <end position="401"/>
    </location>
</feature>
<dbReference type="EMBL" id="LQMT02000019">
    <property type="protein sequence ID" value="ONF68834.1"/>
    <property type="molecule type" value="Genomic_DNA"/>
</dbReference>
<dbReference type="InterPro" id="IPR010998">
    <property type="entry name" value="Integrase_recombinase_N"/>
</dbReference>
<dbReference type="PANTHER" id="PTHR30349:SF81">
    <property type="entry name" value="TYROSINE RECOMBINASE XERC"/>
    <property type="match status" value="1"/>
</dbReference>
<protein>
    <submittedName>
        <fullName evidence="5">Integrase</fullName>
    </submittedName>
</protein>
<dbReference type="PANTHER" id="PTHR30349">
    <property type="entry name" value="PHAGE INTEGRASE-RELATED"/>
    <property type="match status" value="1"/>
</dbReference>
<gene>
    <name evidence="5" type="ORF">AVR91_0219495</name>
</gene>
<dbReference type="Pfam" id="PF00589">
    <property type="entry name" value="Phage_integrase"/>
    <property type="match status" value="1"/>
</dbReference>
<dbReference type="Proteomes" id="UP000076660">
    <property type="component" value="Unassembled WGS sequence"/>
</dbReference>
<sequence>MKLLSGLDSTAVSPGETAGDGEVWPGVADPAGLLSGITEWLTGYGNHQTRRTYAEGLGLPVTAADIGAWLRPRTGAHDQWAEAVADYAQAVIIPPAAKSAGRTGPPPASRGRLRACHWLRWCAANGVDPSVATSAQVKTWLRDLESAGAAPSTRDRMLATVKTMYSSLADTGLVAANPAALDRRRLGLTAAAASTSATITLTTRQVAALHQAAGTPRRGASACDVARSVAIVALFTLGLRVSELCGLDGADLHVTRGRRALRVHGKGGKVRIVYLSVPAERALMDYLALRTDGTGTEVVTGAGRRTRNSDLPLLVTRGGRRFSRQAIWQLLRRIAAAGGPDLADVAEAMHPHALRHFYVTAAVEAGASLEHVQADVGHASIDTTSGVYDHAARDPARSAVDLVADAWHVDGA</sequence>
<dbReference type="GO" id="GO:0015074">
    <property type="term" value="P:DNA integration"/>
    <property type="evidence" value="ECO:0007669"/>
    <property type="project" value="InterPro"/>
</dbReference>
<keyword evidence="1" id="KW-0238">DNA-binding</keyword>
<proteinExistence type="predicted"/>
<keyword evidence="2" id="KW-0233">DNA recombination</keyword>
<organism evidence="5 6">
    <name type="scientific">Amycolatopsis keratiniphila subsp. keratiniphila</name>
    <dbReference type="NCBI Taxonomy" id="227715"/>
    <lineage>
        <taxon>Bacteria</taxon>
        <taxon>Bacillati</taxon>
        <taxon>Actinomycetota</taxon>
        <taxon>Actinomycetes</taxon>
        <taxon>Pseudonocardiales</taxon>
        <taxon>Pseudonocardiaceae</taxon>
        <taxon>Amycolatopsis</taxon>
        <taxon>Amycolatopsis japonica group</taxon>
    </lineage>
</organism>
<dbReference type="Gene3D" id="1.10.443.10">
    <property type="entry name" value="Intergrase catalytic core"/>
    <property type="match status" value="1"/>
</dbReference>
<evidence type="ECO:0000313" key="6">
    <source>
        <dbReference type="Proteomes" id="UP000076660"/>
    </source>
</evidence>
<dbReference type="GO" id="GO:0006310">
    <property type="term" value="P:DNA recombination"/>
    <property type="evidence" value="ECO:0007669"/>
    <property type="project" value="UniProtKB-KW"/>
</dbReference>
<evidence type="ECO:0000256" key="1">
    <source>
        <dbReference type="ARBA" id="ARBA00023125"/>
    </source>
</evidence>
<dbReference type="InterPro" id="IPR011010">
    <property type="entry name" value="DNA_brk_join_enz"/>
</dbReference>
<dbReference type="AlphaFoldDB" id="A0A1W2LTY4"/>
<evidence type="ECO:0000256" key="3">
    <source>
        <dbReference type="SAM" id="MobiDB-lite"/>
    </source>
</evidence>
<dbReference type="PROSITE" id="PS51898">
    <property type="entry name" value="TYR_RECOMBINASE"/>
    <property type="match status" value="1"/>
</dbReference>
<evidence type="ECO:0000259" key="4">
    <source>
        <dbReference type="PROSITE" id="PS51898"/>
    </source>
</evidence>
<dbReference type="Gene3D" id="1.10.150.130">
    <property type="match status" value="1"/>
</dbReference>
<dbReference type="InterPro" id="IPR050090">
    <property type="entry name" value="Tyrosine_recombinase_XerCD"/>
</dbReference>
<feature type="region of interest" description="Disordered" evidence="3">
    <location>
        <begin position="1"/>
        <end position="24"/>
    </location>
</feature>
<dbReference type="SUPFAM" id="SSF56349">
    <property type="entry name" value="DNA breaking-rejoining enzymes"/>
    <property type="match status" value="1"/>
</dbReference>
<dbReference type="RefSeq" id="WP_063275626.1">
    <property type="nucleotide sequence ID" value="NZ_LQMT02000019.1"/>
</dbReference>
<dbReference type="InterPro" id="IPR002104">
    <property type="entry name" value="Integrase_catalytic"/>
</dbReference>
<evidence type="ECO:0000313" key="5">
    <source>
        <dbReference type="EMBL" id="ONF68834.1"/>
    </source>
</evidence>
<evidence type="ECO:0000256" key="2">
    <source>
        <dbReference type="ARBA" id="ARBA00023172"/>
    </source>
</evidence>
<reference evidence="5 6" key="1">
    <citation type="submission" date="2016-12" db="EMBL/GenBank/DDBJ databases">
        <title>Amycolatopsis keratiniphila subsp. keratiniphila genome sequencing and assembly.</title>
        <authorList>
            <person name="Mayilraj S."/>
            <person name="Kaur N."/>
        </authorList>
    </citation>
    <scope>NUCLEOTIDE SEQUENCE [LARGE SCALE GENOMIC DNA]</scope>
    <source>
        <strain evidence="5 6">DSM 44409</strain>
    </source>
</reference>
<name>A0A1W2LTY4_9PSEU</name>
<dbReference type="InterPro" id="IPR013762">
    <property type="entry name" value="Integrase-like_cat_sf"/>
</dbReference>
<dbReference type="OrthoDB" id="3698359at2"/>